<dbReference type="EMBL" id="MHOI01000016">
    <property type="protein sequence ID" value="OGZ61473.1"/>
    <property type="molecule type" value="Genomic_DNA"/>
</dbReference>
<reference evidence="6 7" key="1">
    <citation type="journal article" date="2016" name="Nat. Commun.">
        <title>Thousands of microbial genomes shed light on interconnected biogeochemical processes in an aquifer system.</title>
        <authorList>
            <person name="Anantharaman K."/>
            <person name="Brown C.T."/>
            <person name="Hug L.A."/>
            <person name="Sharon I."/>
            <person name="Castelle C.J."/>
            <person name="Probst A.J."/>
            <person name="Thomas B.C."/>
            <person name="Singh A."/>
            <person name="Wilkins M.J."/>
            <person name="Karaoz U."/>
            <person name="Brodie E.L."/>
            <person name="Williams K.H."/>
            <person name="Hubbard S.S."/>
            <person name="Banfield J.F."/>
        </authorList>
    </citation>
    <scope>NUCLEOTIDE SEQUENCE [LARGE SCALE GENOMIC DNA]</scope>
</reference>
<keyword evidence="3" id="KW-0862">Zinc</keyword>
<feature type="zinc finger region" description="dksA C4-type" evidence="4">
    <location>
        <begin position="95"/>
        <end position="119"/>
    </location>
</feature>
<evidence type="ECO:0000256" key="3">
    <source>
        <dbReference type="ARBA" id="ARBA00022833"/>
    </source>
</evidence>
<evidence type="ECO:0000256" key="1">
    <source>
        <dbReference type="ARBA" id="ARBA00022723"/>
    </source>
</evidence>
<keyword evidence="1" id="KW-0479">Metal-binding</keyword>
<dbReference type="PANTHER" id="PTHR33823:SF4">
    <property type="entry name" value="GENERAL STRESS PROTEIN 16O"/>
    <property type="match status" value="1"/>
</dbReference>
<evidence type="ECO:0000313" key="6">
    <source>
        <dbReference type="EMBL" id="OGZ61473.1"/>
    </source>
</evidence>
<evidence type="ECO:0000313" key="7">
    <source>
        <dbReference type="Proteomes" id="UP000179153"/>
    </source>
</evidence>
<dbReference type="InterPro" id="IPR020458">
    <property type="entry name" value="Znf_DskA_TraR_CS"/>
</dbReference>
<dbReference type="STRING" id="1802163.A2932_01720"/>
<feature type="domain" description="Zinc finger DksA/TraR C4-type" evidence="5">
    <location>
        <begin position="91"/>
        <end position="123"/>
    </location>
</feature>
<dbReference type="GO" id="GO:0008270">
    <property type="term" value="F:zinc ion binding"/>
    <property type="evidence" value="ECO:0007669"/>
    <property type="project" value="UniProtKB-KW"/>
</dbReference>
<gene>
    <name evidence="6" type="ORF">A2932_01720</name>
</gene>
<dbReference type="PROSITE" id="PS51128">
    <property type="entry name" value="ZF_DKSA_2"/>
    <property type="match status" value="1"/>
</dbReference>
<dbReference type="Gene3D" id="1.20.120.910">
    <property type="entry name" value="DksA, coiled-coil domain"/>
    <property type="match status" value="1"/>
</dbReference>
<protein>
    <recommendedName>
        <fullName evidence="5">Zinc finger DksA/TraR C4-type domain-containing protein</fullName>
    </recommendedName>
</protein>
<dbReference type="AlphaFoldDB" id="A0A1G2HG94"/>
<dbReference type="SUPFAM" id="SSF57716">
    <property type="entry name" value="Glucocorticoid receptor-like (DNA-binding domain)"/>
    <property type="match status" value="1"/>
</dbReference>
<accession>A0A1G2HG94</accession>
<dbReference type="PANTHER" id="PTHR33823">
    <property type="entry name" value="RNA POLYMERASE-BINDING TRANSCRIPTION FACTOR DKSA-RELATED"/>
    <property type="match status" value="1"/>
</dbReference>
<dbReference type="PROSITE" id="PS01102">
    <property type="entry name" value="ZF_DKSA_1"/>
    <property type="match status" value="1"/>
</dbReference>
<name>A0A1G2HG94_9BACT</name>
<dbReference type="InterPro" id="IPR000962">
    <property type="entry name" value="Znf_DskA_TraR"/>
</dbReference>
<organism evidence="6 7">
    <name type="scientific">Candidatus Spechtbacteria bacterium RIFCSPLOWO2_01_FULL_46_10</name>
    <dbReference type="NCBI Taxonomy" id="1802163"/>
    <lineage>
        <taxon>Bacteria</taxon>
        <taxon>Candidatus Spechtiibacteriota</taxon>
    </lineage>
</organism>
<proteinExistence type="predicted"/>
<evidence type="ECO:0000256" key="4">
    <source>
        <dbReference type="PROSITE-ProRule" id="PRU00510"/>
    </source>
</evidence>
<sequence>MTQTNLEKFKKLLEEKKKHLEDGLSAFAQRSEVLEEDWKSKYPGFGQEENVDMERETDEVTEYISRLPVEQALELRLKAVTEALDRMKKRAYGKCSNCKGNIPIKRLEAMPETTICLKCQKKKPSA</sequence>
<comment type="caution">
    <text evidence="6">The sequence shown here is derived from an EMBL/GenBank/DDBJ whole genome shotgun (WGS) entry which is preliminary data.</text>
</comment>
<keyword evidence="2" id="KW-0863">Zinc-finger</keyword>
<dbReference type="Pfam" id="PF01258">
    <property type="entry name" value="zf-dskA_traR"/>
    <property type="match status" value="1"/>
</dbReference>
<evidence type="ECO:0000259" key="5">
    <source>
        <dbReference type="Pfam" id="PF01258"/>
    </source>
</evidence>
<dbReference type="Proteomes" id="UP000179153">
    <property type="component" value="Unassembled WGS sequence"/>
</dbReference>
<evidence type="ECO:0000256" key="2">
    <source>
        <dbReference type="ARBA" id="ARBA00022771"/>
    </source>
</evidence>